<feature type="transmembrane region" description="Helical" evidence="10">
    <location>
        <begin position="671"/>
        <end position="692"/>
    </location>
</feature>
<gene>
    <name evidence="11" type="ORF">MG293_019718</name>
</gene>
<comment type="caution">
    <text evidence="11">The sequence shown here is derived from an EMBL/GenBank/DDBJ whole genome shotgun (WGS) entry which is preliminary data.</text>
</comment>
<feature type="binding site" evidence="6">
    <location>
        <position position="253"/>
    </location>
    <ligand>
        <name>Na(+)</name>
        <dbReference type="ChEBI" id="CHEBI:29101"/>
        <label>1</label>
    </ligand>
</feature>
<comment type="subcellular location">
    <subcellularLocation>
        <location evidence="1">Membrane</location>
        <topology evidence="1">Multi-pass membrane protein</topology>
    </subcellularLocation>
</comment>
<feature type="binding site" evidence="6">
    <location>
        <position position="569"/>
    </location>
    <ligand>
        <name>Na(+)</name>
        <dbReference type="ChEBI" id="CHEBI:29101"/>
        <label>1</label>
    </ligand>
</feature>
<proteinExistence type="inferred from homology"/>
<keyword evidence="2 8" id="KW-0813">Transport</keyword>
<feature type="transmembrane region" description="Helical" evidence="10">
    <location>
        <begin position="596"/>
        <end position="621"/>
    </location>
</feature>
<comment type="similarity">
    <text evidence="8">Belongs to the sodium:neurotransmitter symporter (SNF) (TC 2.A.22) family.</text>
</comment>
<feature type="binding site" evidence="6">
    <location>
        <position position="501"/>
    </location>
    <ligand>
        <name>Na(+)</name>
        <dbReference type="ChEBI" id="CHEBI:29101"/>
        <label>1</label>
    </ligand>
</feature>
<dbReference type="PROSITE" id="PS50267">
    <property type="entry name" value="NA_NEUROTRAN_SYMP_3"/>
    <property type="match status" value="1"/>
</dbReference>
<evidence type="ECO:0000256" key="2">
    <source>
        <dbReference type="ARBA" id="ARBA00022448"/>
    </source>
</evidence>
<keyword evidence="5 10" id="KW-0472">Membrane</keyword>
<dbReference type="PROSITE" id="PS00610">
    <property type="entry name" value="NA_NEUROTRAN_SYMP_1"/>
    <property type="match status" value="1"/>
</dbReference>
<evidence type="ECO:0000256" key="4">
    <source>
        <dbReference type="ARBA" id="ARBA00022989"/>
    </source>
</evidence>
<dbReference type="PANTHER" id="PTHR11616">
    <property type="entry name" value="SODIUM/CHLORIDE DEPENDENT TRANSPORTER"/>
    <property type="match status" value="1"/>
</dbReference>
<feature type="binding site" evidence="6">
    <location>
        <position position="255"/>
    </location>
    <ligand>
        <name>Na(+)</name>
        <dbReference type="ChEBI" id="CHEBI:29101"/>
        <label>1</label>
    </ligand>
</feature>
<feature type="transmembrane region" description="Helical" evidence="10">
    <location>
        <begin position="495"/>
        <end position="520"/>
    </location>
</feature>
<dbReference type="GO" id="GO:0005283">
    <property type="term" value="F:amino acid:sodium symporter activity"/>
    <property type="evidence" value="ECO:0007669"/>
    <property type="project" value="TreeGrafter"/>
</dbReference>
<feature type="transmembrane region" description="Helical" evidence="10">
    <location>
        <begin position="439"/>
        <end position="458"/>
    </location>
</feature>
<dbReference type="InterPro" id="IPR000175">
    <property type="entry name" value="Na/ntran_symport"/>
</dbReference>
<dbReference type="InterPro" id="IPR037272">
    <property type="entry name" value="SNS_sf"/>
</dbReference>
<dbReference type="GO" id="GO:0089718">
    <property type="term" value="P:amino acid import across plasma membrane"/>
    <property type="evidence" value="ECO:0007669"/>
    <property type="project" value="TreeGrafter"/>
</dbReference>
<evidence type="ECO:0000313" key="11">
    <source>
        <dbReference type="EMBL" id="KAI4529862.1"/>
    </source>
</evidence>
<reference evidence="11" key="1">
    <citation type="submission" date="2022-03" db="EMBL/GenBank/DDBJ databases">
        <title>Genomic analyses of argali, domestic sheep and their hybrids provide insights into chromosomal evolution, heterosis and genetic basis of agronomic traits.</title>
        <authorList>
            <person name="Li M."/>
        </authorList>
    </citation>
    <scope>NUCLEOTIDE SEQUENCE</scope>
    <source>
        <strain evidence="11">CAU-MHL-2022a</strain>
        <tissue evidence="11">Skin</tissue>
    </source>
</reference>
<dbReference type="Pfam" id="PF00209">
    <property type="entry name" value="SNF"/>
    <property type="match status" value="2"/>
</dbReference>
<feature type="transmembrane region" description="Helical" evidence="10">
    <location>
        <begin position="245"/>
        <end position="264"/>
    </location>
</feature>
<keyword evidence="4 10" id="KW-1133">Transmembrane helix</keyword>
<feature type="binding site" evidence="6">
    <location>
        <position position="260"/>
    </location>
    <ligand>
        <name>Na(+)</name>
        <dbReference type="ChEBI" id="CHEBI:29101"/>
        <label>1</label>
    </ligand>
</feature>
<dbReference type="GO" id="GO:0005886">
    <property type="term" value="C:plasma membrane"/>
    <property type="evidence" value="ECO:0007669"/>
    <property type="project" value="TreeGrafter"/>
</dbReference>
<dbReference type="SUPFAM" id="SSF161070">
    <property type="entry name" value="SNF-like"/>
    <property type="match status" value="1"/>
</dbReference>
<feature type="disulfide bond" evidence="7">
    <location>
        <begin position="358"/>
        <end position="367"/>
    </location>
</feature>
<keyword evidence="8" id="KW-0769">Symport</keyword>
<feature type="region of interest" description="Disordered" evidence="9">
    <location>
        <begin position="24"/>
        <end position="107"/>
    </location>
</feature>
<keyword evidence="3 8" id="KW-0812">Transmembrane</keyword>
<keyword evidence="6" id="KW-0915">Sodium</keyword>
<feature type="transmembrane region" description="Helical" evidence="10">
    <location>
        <begin position="704"/>
        <end position="727"/>
    </location>
</feature>
<feature type="transmembrane region" description="Helical" evidence="10">
    <location>
        <begin position="276"/>
        <end position="298"/>
    </location>
</feature>
<evidence type="ECO:0000256" key="3">
    <source>
        <dbReference type="ARBA" id="ARBA00022692"/>
    </source>
</evidence>
<evidence type="ECO:0000256" key="1">
    <source>
        <dbReference type="ARBA" id="ARBA00004141"/>
    </source>
</evidence>
<dbReference type="Proteomes" id="UP001214576">
    <property type="component" value="Unassembled WGS sequence"/>
</dbReference>
<feature type="transmembrane region" description="Helical" evidence="10">
    <location>
        <begin position="554"/>
        <end position="575"/>
    </location>
</feature>
<dbReference type="GO" id="GO:0046872">
    <property type="term" value="F:metal ion binding"/>
    <property type="evidence" value="ECO:0007669"/>
    <property type="project" value="UniProtKB-KW"/>
</dbReference>
<evidence type="ECO:0000256" key="6">
    <source>
        <dbReference type="PIRSR" id="PIRSR600175-1"/>
    </source>
</evidence>
<dbReference type="EMBL" id="JAKZEL010000026">
    <property type="protein sequence ID" value="KAI4529862.1"/>
    <property type="molecule type" value="Genomic_DNA"/>
</dbReference>
<name>A0AAD4TKS1_OVIAM</name>
<organism evidence="11 12">
    <name type="scientific">Ovis ammon polii</name>
    <dbReference type="NCBI Taxonomy" id="230172"/>
    <lineage>
        <taxon>Eukaryota</taxon>
        <taxon>Metazoa</taxon>
        <taxon>Chordata</taxon>
        <taxon>Craniata</taxon>
        <taxon>Vertebrata</taxon>
        <taxon>Euteleostomi</taxon>
        <taxon>Mammalia</taxon>
        <taxon>Eutheria</taxon>
        <taxon>Laurasiatheria</taxon>
        <taxon>Artiodactyla</taxon>
        <taxon>Ruminantia</taxon>
        <taxon>Pecora</taxon>
        <taxon>Bovidae</taxon>
        <taxon>Caprinae</taxon>
        <taxon>Ovis</taxon>
    </lineage>
</organism>
<protein>
    <recommendedName>
        <fullName evidence="8">Transporter</fullName>
    </recommendedName>
</protein>
<accession>A0AAD4TKS1</accession>
<keyword evidence="7" id="KW-1015">Disulfide bond</keyword>
<evidence type="ECO:0000256" key="9">
    <source>
        <dbReference type="SAM" id="MobiDB-lite"/>
    </source>
</evidence>
<dbReference type="PRINTS" id="PR00176">
    <property type="entry name" value="NANEUSMPORT"/>
</dbReference>
<dbReference type="PROSITE" id="PS00754">
    <property type="entry name" value="NA_NEUROTRAN_SYMP_2"/>
    <property type="match status" value="1"/>
</dbReference>
<evidence type="ECO:0000256" key="10">
    <source>
        <dbReference type="SAM" id="Phobius"/>
    </source>
</evidence>
<evidence type="ECO:0000256" key="8">
    <source>
        <dbReference type="RuleBase" id="RU003732"/>
    </source>
</evidence>
<evidence type="ECO:0000256" key="5">
    <source>
        <dbReference type="ARBA" id="ARBA00023136"/>
    </source>
</evidence>
<feature type="transmembrane region" description="Helical" evidence="10">
    <location>
        <begin position="627"/>
        <end position="650"/>
    </location>
</feature>
<evidence type="ECO:0000313" key="12">
    <source>
        <dbReference type="Proteomes" id="UP001214576"/>
    </source>
</evidence>
<dbReference type="PANTHER" id="PTHR11616:SF241">
    <property type="entry name" value="SODIUM- AND CHLORIDE-DEPENDENT GLYCINE TRANSPORTER 2"/>
    <property type="match status" value="1"/>
</dbReference>
<feature type="binding site" evidence="6">
    <location>
        <position position="566"/>
    </location>
    <ligand>
        <name>Na(+)</name>
        <dbReference type="ChEBI" id="CHEBI:29101"/>
        <label>1</label>
    </ligand>
</feature>
<evidence type="ECO:0000256" key="7">
    <source>
        <dbReference type="PIRSR" id="PIRSR600175-2"/>
    </source>
</evidence>
<feature type="transmembrane region" description="Helical" evidence="10">
    <location>
        <begin position="319"/>
        <end position="347"/>
    </location>
</feature>
<dbReference type="AlphaFoldDB" id="A0AAD4TKS1"/>
<feature type="binding site" evidence="6">
    <location>
        <position position="256"/>
    </location>
    <ligand>
        <name>Na(+)</name>
        <dbReference type="ChEBI" id="CHEBI:29101"/>
        <label>1</label>
    </ligand>
</feature>
<keyword evidence="12" id="KW-1185">Reference proteome</keyword>
<sequence length="789" mass="85838">MPRAPTAICRRSLACGRRSIVLTPRGDSPVECDAADPEAVGTAAGSRDCSAPKEMNKQPANSLEATVPPGPHDGPCAPRTSPEQELPAATAAPPPRVPRSASTGAQTFHAPDARACEAERPGGAGACKLSSPRAPAASAALRDWSEAHCAQTASPSGGAGPGNALPCKIPALRGLEGDANVSVGKGTLERNNTPAVGWVNMSQSTVVLGTDGITSVLPGSVATAATQEDEQGDENKARGNWSSKLDFILSMVGYAVGLGNVWRFPYLAFQNGGGAFLIPYLMMLALAGLPIFFLEVSLGQFASQGPVSVWKAIPALQGCGIAMLIISVLIAIYYNVIICYTLFYLFASFVSVLPWGSCNNPWNTPECKDKTKLLLDSCVINDHPKIQIKNSTFCMTAYPNLTMVNFTSQANKTFVSGSEEYFKYFVLKISAGIEYPGEIRWPLAFCLFLAWVIVYASLAKGIKTSGKGHLHSGHETCLGFTFALSFDLSLCQDTLIVTCTNSATSIFAGFVIFSVIGFMANERKVNIENVADQGPGIAFVVYPEALTRLPLSPFWAIIFFLMLLTLGLDTMFATIETIVTSISDEFPKYLRTHKPVFTLGCCVCFFIMGFPMITQGGIYMFQLVDTYAASYALVIIAIFELVGISYVYGLQRFCEDIEMMIGFQPNIFWKVCWAFVTPTILTFILCFSFYQWEPMTYGSYRYPNWSMVLGWLMLACSVIWIPIMFVIKMHLAPGRFIERLKLVCSPQPDWGPFLAQHRGERYKNMIDPLGTSSLGLKLPVKDLELGTQC</sequence>
<keyword evidence="6" id="KW-0479">Metal-binding</keyword>